<protein>
    <submittedName>
        <fullName evidence="1">Uncharacterized protein</fullName>
    </submittedName>
</protein>
<keyword evidence="2" id="KW-1185">Reference proteome</keyword>
<dbReference type="AlphaFoldDB" id="A0A9P8LI80"/>
<dbReference type="Proteomes" id="UP000750711">
    <property type="component" value="Unassembled WGS sequence"/>
</dbReference>
<sequence>MSLGSLNTALGSFHNENVLTLARINFDFSLFKVEAPKEFDGLGASLSTQRRKDAEDGTFHQTARKLGALFEQLLPPIPALVKAYGQRVSEISRSPTANPPASWADGVFTNQVGADGTAIWAAATSGSSAIAVNLLACMLARIWPGPEAISVWVELVAGRKREIETSHDSSDASNLSTVAAARQELTRDQLARWDASARAWIRAADEAKKKNQQQLMLIIYNVAIPVSNVTNVYQSVIRAWISSMNAMENLIKGMPQRVQDGAILLCLSAWHLYPDMVVLGSTTTEVEQKDPLLAPGGCLTIGLENSDSSLSGGVYWSLSLAHLRYYGEPIQRSRSIGGDSSRIPFEDFTLAALGSVFIGLGAHESRILAGAKFFTTLWSYLIRKTETEMFSIEKSLAQVILACSSSWMNVLVNAANLLVESNDFNRKRASMLARMGYRRGDSFLTHAQKRLPPVFGFTNFGPLFSTLKGEEERIRILRSIASKHNLDANAVIIRYKYSNAAFEYATAIPITRSSTKRNSEGIEIPFSGHQRWIPAGHVSLVKTNCQCFDECEDECPCIIAKAQCSPQCHGPNLITCTNIEFDFTQMRIESIHDTGDICTTFDKIDLNAADNEMQFSWYDAPISTRATRPTNTSGRTTYDPDILDGSPWSSQQATHFTFLLGDPQTAAIFIRLDQKIPREITPNEMDIEYLIESFESDAVEIGTLIEYLQLLGKTNHWKGYFRSLKALASAADIYKLLPNTTVAFSLISQTLHESHWIPLKSQDPGELHLETLLKPFPLDRPSTLACVVMFETGSWNIAPESFENVMAISSGDSIYVAAPLLCDPYESPRGNELKRIIGNVGRAGIALLIPPRNVRTRGPLYNKWELVNHDIFDGKAENCFQNTSMHLSFTGYEIPVGVAPQGFQDREIMAIETLISVHDRGKWVGDLDVLSIFTSDYFHRMHLHDCAHMQATELQLNPVSIDCWEELIDKPDKPGIFRAHENWLARLAGATMSIQLQHHTIILPRSVCWFCCILMAHEKIAPDDLASAMFIY</sequence>
<evidence type="ECO:0000313" key="2">
    <source>
        <dbReference type="Proteomes" id="UP000750711"/>
    </source>
</evidence>
<gene>
    <name evidence="1" type="ORF">GP486_000743</name>
</gene>
<accession>A0A9P8LI80</accession>
<proteinExistence type="predicted"/>
<evidence type="ECO:0000313" key="1">
    <source>
        <dbReference type="EMBL" id="KAH0565865.1"/>
    </source>
</evidence>
<organism evidence="1 2">
    <name type="scientific">Trichoglossum hirsutum</name>
    <dbReference type="NCBI Taxonomy" id="265104"/>
    <lineage>
        <taxon>Eukaryota</taxon>
        <taxon>Fungi</taxon>
        <taxon>Dikarya</taxon>
        <taxon>Ascomycota</taxon>
        <taxon>Pezizomycotina</taxon>
        <taxon>Geoglossomycetes</taxon>
        <taxon>Geoglossales</taxon>
        <taxon>Geoglossaceae</taxon>
        <taxon>Trichoglossum</taxon>
    </lineage>
</organism>
<dbReference type="EMBL" id="JAGHQM010000054">
    <property type="protein sequence ID" value="KAH0565865.1"/>
    <property type="molecule type" value="Genomic_DNA"/>
</dbReference>
<reference evidence="1" key="1">
    <citation type="submission" date="2021-03" db="EMBL/GenBank/DDBJ databases">
        <title>Comparative genomics and phylogenomic investigation of the class Geoglossomycetes provide insights into ecological specialization and systematics.</title>
        <authorList>
            <person name="Melie T."/>
            <person name="Pirro S."/>
            <person name="Miller A.N."/>
            <person name="Quandt A."/>
        </authorList>
    </citation>
    <scope>NUCLEOTIDE SEQUENCE</scope>
    <source>
        <strain evidence="1">CAQ_001_2017</strain>
    </source>
</reference>
<comment type="caution">
    <text evidence="1">The sequence shown here is derived from an EMBL/GenBank/DDBJ whole genome shotgun (WGS) entry which is preliminary data.</text>
</comment>
<name>A0A9P8LI80_9PEZI</name>